<dbReference type="Pfam" id="PF12146">
    <property type="entry name" value="Hydrolase_4"/>
    <property type="match status" value="1"/>
</dbReference>
<protein>
    <submittedName>
        <fullName evidence="2">3-oxoadipate enol-lactonase 2</fullName>
    </submittedName>
</protein>
<dbReference type="PRINTS" id="PR00111">
    <property type="entry name" value="ABHYDROLASE"/>
</dbReference>
<organism evidence="2">
    <name type="scientific">Arthrobacter saudimassiliensis</name>
    <dbReference type="NCBI Taxonomy" id="1461584"/>
    <lineage>
        <taxon>Bacteria</taxon>
        <taxon>Bacillati</taxon>
        <taxon>Actinomycetota</taxon>
        <taxon>Actinomycetes</taxon>
        <taxon>Micrococcales</taxon>
        <taxon>Micrococcaceae</taxon>
        <taxon>Arthrobacter</taxon>
    </lineage>
</organism>
<sequence length="271" mass="27553">MSVPQIKATRLADAGPAAPVVIAGPSLGTSAAALWSRAAAGMAGFTVIGWDLPGHGAAPAAAEGFTMAELADAVAGFVRAAREAGDIAADVPLHYAGVSIGGATGLQLGVDHPGLFDSLAIICSGAKIGEPEAWRERAATVSGQGTPAVLVGSAQRWFAPGFIEREPEASARLLHSLQDADRFSYAFCCEALADYDVRERLPQITVPVLALAGAEDQATPPSSSSFIADGVADGRAVVVADAAHLVPAEKPAEAARLLTDFFTATEGTARP</sequence>
<dbReference type="Gene3D" id="3.40.50.1820">
    <property type="entry name" value="alpha/beta hydrolase"/>
    <property type="match status" value="1"/>
</dbReference>
<dbReference type="AlphaFoldDB" id="A0A078MRI5"/>
<evidence type="ECO:0000313" key="2">
    <source>
        <dbReference type="EMBL" id="CEA08894.1"/>
    </source>
</evidence>
<feature type="domain" description="Serine aminopeptidase S33" evidence="1">
    <location>
        <begin position="43"/>
        <end position="250"/>
    </location>
</feature>
<dbReference type="InterPro" id="IPR050228">
    <property type="entry name" value="Carboxylesterase_BioH"/>
</dbReference>
<dbReference type="GO" id="GO:0003824">
    <property type="term" value="F:catalytic activity"/>
    <property type="evidence" value="ECO:0007669"/>
    <property type="project" value="UniProtKB-ARBA"/>
</dbReference>
<dbReference type="PANTHER" id="PTHR43194">
    <property type="entry name" value="HYDROLASE ALPHA/BETA FOLD FAMILY"/>
    <property type="match status" value="1"/>
</dbReference>
<dbReference type="InterPro" id="IPR000073">
    <property type="entry name" value="AB_hydrolase_1"/>
</dbReference>
<dbReference type="SUPFAM" id="SSF53474">
    <property type="entry name" value="alpha/beta-Hydrolases"/>
    <property type="match status" value="1"/>
</dbReference>
<reference evidence="2" key="1">
    <citation type="submission" date="2014-07" db="EMBL/GenBank/DDBJ databases">
        <authorList>
            <person name="Urmite Genomes Urmite Genomes"/>
        </authorList>
    </citation>
    <scope>NUCLEOTIDE SEQUENCE</scope>
    <source>
        <strain evidence="2">11W110_air</strain>
    </source>
</reference>
<dbReference type="InterPro" id="IPR022742">
    <property type="entry name" value="Hydrolase_4"/>
</dbReference>
<proteinExistence type="predicted"/>
<gene>
    <name evidence="2" type="primary">catD</name>
    <name evidence="2" type="ORF">BN1051_02252</name>
</gene>
<accession>A0A078MRI5</accession>
<evidence type="ECO:0000259" key="1">
    <source>
        <dbReference type="Pfam" id="PF12146"/>
    </source>
</evidence>
<dbReference type="PATRIC" id="fig|1461584.3.peg.2228"/>
<dbReference type="PANTHER" id="PTHR43194:SF2">
    <property type="entry name" value="PEROXISOMAL MEMBRANE PROTEIN LPX1"/>
    <property type="match status" value="1"/>
</dbReference>
<dbReference type="EMBL" id="LN483071">
    <property type="protein sequence ID" value="CEA08894.1"/>
    <property type="molecule type" value="Genomic_DNA"/>
</dbReference>
<name>A0A078MRI5_9MICC</name>
<dbReference type="InterPro" id="IPR029058">
    <property type="entry name" value="AB_hydrolase_fold"/>
</dbReference>